<comment type="function">
    <text evidence="8">Catalyzes the removal of elemental sulfur and selenium atoms from L-cysteine, L-cystine, L-selenocysteine, and L-selenocystine to produce L-alanine.</text>
</comment>
<dbReference type="InterPro" id="IPR016454">
    <property type="entry name" value="Cysteine_dSase"/>
</dbReference>
<dbReference type="Proteomes" id="UP000739538">
    <property type="component" value="Unassembled WGS sequence"/>
</dbReference>
<dbReference type="GO" id="GO:0030170">
    <property type="term" value="F:pyridoxal phosphate binding"/>
    <property type="evidence" value="ECO:0007669"/>
    <property type="project" value="UniProtKB-UniRule"/>
</dbReference>
<comment type="catalytic activity">
    <reaction evidence="6 8">
        <text>(sulfur carrier)-H + L-cysteine = (sulfur carrier)-SH + L-alanine</text>
        <dbReference type="Rhea" id="RHEA:43892"/>
        <dbReference type="Rhea" id="RHEA-COMP:14737"/>
        <dbReference type="Rhea" id="RHEA-COMP:14739"/>
        <dbReference type="ChEBI" id="CHEBI:29917"/>
        <dbReference type="ChEBI" id="CHEBI:35235"/>
        <dbReference type="ChEBI" id="CHEBI:57972"/>
        <dbReference type="ChEBI" id="CHEBI:64428"/>
        <dbReference type="EC" id="2.8.1.7"/>
    </reaction>
</comment>
<dbReference type="InterPro" id="IPR015422">
    <property type="entry name" value="PyrdxlP-dep_Trfase_small"/>
</dbReference>
<dbReference type="GO" id="GO:0006534">
    <property type="term" value="P:cysteine metabolic process"/>
    <property type="evidence" value="ECO:0007669"/>
    <property type="project" value="UniProtKB-UniRule"/>
</dbReference>
<evidence type="ECO:0000256" key="7">
    <source>
        <dbReference type="RuleBase" id="RU004504"/>
    </source>
</evidence>
<keyword evidence="4 8" id="KW-0808">Transferase</keyword>
<keyword evidence="5 8" id="KW-0663">Pyridoxal phosphate</keyword>
<reference evidence="10" key="2">
    <citation type="journal article" date="2021" name="Microbiome">
        <title>Successional dynamics and alternative stable states in a saline activated sludge microbial community over 9 years.</title>
        <authorList>
            <person name="Wang Y."/>
            <person name="Ye J."/>
            <person name="Ju F."/>
            <person name="Liu L."/>
            <person name="Boyd J.A."/>
            <person name="Deng Y."/>
            <person name="Parks D.H."/>
            <person name="Jiang X."/>
            <person name="Yin X."/>
            <person name="Woodcroft B.J."/>
            <person name="Tyson G.W."/>
            <person name="Hugenholtz P."/>
            <person name="Polz M.F."/>
            <person name="Zhang T."/>
        </authorList>
    </citation>
    <scope>NUCLEOTIDE SEQUENCE</scope>
    <source>
        <strain evidence="10">HKST-UBA02</strain>
    </source>
</reference>
<evidence type="ECO:0000259" key="9">
    <source>
        <dbReference type="Pfam" id="PF00266"/>
    </source>
</evidence>
<dbReference type="PANTHER" id="PTHR43586:SF8">
    <property type="entry name" value="CYSTEINE DESULFURASE 1, CHLOROPLASTIC"/>
    <property type="match status" value="1"/>
</dbReference>
<dbReference type="InterPro" id="IPR020578">
    <property type="entry name" value="Aminotrans_V_PyrdxlP_BS"/>
</dbReference>
<reference evidence="10" key="1">
    <citation type="submission" date="2020-04" db="EMBL/GenBank/DDBJ databases">
        <authorList>
            <person name="Zhang T."/>
        </authorList>
    </citation>
    <scope>NUCLEOTIDE SEQUENCE</scope>
    <source>
        <strain evidence="10">HKST-UBA02</strain>
    </source>
</reference>
<evidence type="ECO:0000256" key="1">
    <source>
        <dbReference type="ARBA" id="ARBA00001933"/>
    </source>
</evidence>
<dbReference type="EMBL" id="JAGQHS010000030">
    <property type="protein sequence ID" value="MCA9755702.1"/>
    <property type="molecule type" value="Genomic_DNA"/>
</dbReference>
<proteinExistence type="inferred from homology"/>
<dbReference type="PANTHER" id="PTHR43586">
    <property type="entry name" value="CYSTEINE DESULFURASE"/>
    <property type="match status" value="1"/>
</dbReference>
<gene>
    <name evidence="10" type="ORF">KDA27_07870</name>
</gene>
<dbReference type="InterPro" id="IPR010970">
    <property type="entry name" value="Cys_dSase_SufS"/>
</dbReference>
<protein>
    <recommendedName>
        <fullName evidence="3 8">Cysteine desulfurase</fullName>
        <ecNumber evidence="3 8">2.8.1.7</ecNumber>
    </recommendedName>
</protein>
<dbReference type="InterPro" id="IPR015424">
    <property type="entry name" value="PyrdxlP-dep_Trfase"/>
</dbReference>
<dbReference type="InterPro" id="IPR000192">
    <property type="entry name" value="Aminotrans_V_dom"/>
</dbReference>
<evidence type="ECO:0000256" key="8">
    <source>
        <dbReference type="RuleBase" id="RU004506"/>
    </source>
</evidence>
<evidence type="ECO:0000313" key="11">
    <source>
        <dbReference type="Proteomes" id="UP000739538"/>
    </source>
</evidence>
<accession>A0A956NAP5</accession>
<evidence type="ECO:0000256" key="4">
    <source>
        <dbReference type="ARBA" id="ARBA00022679"/>
    </source>
</evidence>
<sequence>MDHGVETTPLDIARIRREFPILRRKVHGKPLVYLDNAATTQRPHDVVEGIARYSFRDNANVHRGVHELSQTATAHYEGVREKVRDFVGAEKTEEIVYVRGTTEAINLVAASYGGRHLNEGDEVLVTQLEHHSNIVPWQLICESRGAKLVAAPINDDGEVILDEFERLIGPKTKIVAFSHISNALGTINPVERMTEIAKSRGAVVLVDGAQATAHTKVDVRKIGCDFYTVSAHKMYGPMGIGALYGRKEILDAMPPYQGGGDMIRMVSFEKTLYSSVPHKFEAGTPNVEGVVGLGSAIDFITSLGLDRMAEHEHDLLAYATEVIGGRPEVRIVGTAREKASILSFLIDGVHPHDIGTILDGEGIAIRAGHHCAQPVMDRFGVPATIRASFAVYNTREEVDALARGLDKVMEIFG</sequence>
<dbReference type="Gene3D" id="3.90.1150.10">
    <property type="entry name" value="Aspartate Aminotransferase, domain 1"/>
    <property type="match status" value="1"/>
</dbReference>
<name>A0A956NAP5_UNCEI</name>
<dbReference type="EC" id="2.8.1.7" evidence="3 8"/>
<evidence type="ECO:0000256" key="6">
    <source>
        <dbReference type="ARBA" id="ARBA00050776"/>
    </source>
</evidence>
<dbReference type="NCBIfam" id="TIGR01979">
    <property type="entry name" value="sufS"/>
    <property type="match status" value="1"/>
</dbReference>
<comment type="similarity">
    <text evidence="2 8">Belongs to the class-V pyridoxal-phosphate-dependent aminotransferase family. Csd subfamily.</text>
</comment>
<dbReference type="PIRSF" id="PIRSF005572">
    <property type="entry name" value="NifS"/>
    <property type="match status" value="1"/>
</dbReference>
<comment type="caution">
    <text evidence="10">The sequence shown here is derived from an EMBL/GenBank/DDBJ whole genome shotgun (WGS) entry which is preliminary data.</text>
</comment>
<dbReference type="CDD" id="cd06453">
    <property type="entry name" value="SufS_like"/>
    <property type="match status" value="1"/>
</dbReference>
<evidence type="ECO:0000313" key="10">
    <source>
        <dbReference type="EMBL" id="MCA9755702.1"/>
    </source>
</evidence>
<evidence type="ECO:0000256" key="2">
    <source>
        <dbReference type="ARBA" id="ARBA00010447"/>
    </source>
</evidence>
<feature type="domain" description="Aminotransferase class V" evidence="9">
    <location>
        <begin position="32"/>
        <end position="401"/>
    </location>
</feature>
<dbReference type="GO" id="GO:0031071">
    <property type="term" value="F:cysteine desulfurase activity"/>
    <property type="evidence" value="ECO:0007669"/>
    <property type="project" value="UniProtKB-UniRule"/>
</dbReference>
<dbReference type="AlphaFoldDB" id="A0A956NAP5"/>
<comment type="cofactor">
    <cofactor evidence="1 7">
        <name>pyridoxal 5'-phosphate</name>
        <dbReference type="ChEBI" id="CHEBI:597326"/>
    </cofactor>
</comment>
<organism evidence="10 11">
    <name type="scientific">Eiseniibacteriota bacterium</name>
    <dbReference type="NCBI Taxonomy" id="2212470"/>
    <lineage>
        <taxon>Bacteria</taxon>
        <taxon>Candidatus Eiseniibacteriota</taxon>
    </lineage>
</organism>
<dbReference type="InterPro" id="IPR015421">
    <property type="entry name" value="PyrdxlP-dep_Trfase_major"/>
</dbReference>
<dbReference type="Gene3D" id="3.40.640.10">
    <property type="entry name" value="Type I PLP-dependent aspartate aminotransferase-like (Major domain)"/>
    <property type="match status" value="1"/>
</dbReference>
<dbReference type="SUPFAM" id="SSF53383">
    <property type="entry name" value="PLP-dependent transferases"/>
    <property type="match status" value="1"/>
</dbReference>
<dbReference type="Pfam" id="PF00266">
    <property type="entry name" value="Aminotran_5"/>
    <property type="match status" value="1"/>
</dbReference>
<evidence type="ECO:0000256" key="3">
    <source>
        <dbReference type="ARBA" id="ARBA00012239"/>
    </source>
</evidence>
<evidence type="ECO:0000256" key="5">
    <source>
        <dbReference type="ARBA" id="ARBA00022898"/>
    </source>
</evidence>
<dbReference type="PROSITE" id="PS00595">
    <property type="entry name" value="AA_TRANSFER_CLASS_5"/>
    <property type="match status" value="1"/>
</dbReference>